<keyword evidence="2" id="KW-1185">Reference proteome</keyword>
<evidence type="ECO:0000313" key="1">
    <source>
        <dbReference type="EMBL" id="KAF2256182.1"/>
    </source>
</evidence>
<proteinExistence type="predicted"/>
<accession>A0A6A6J1W2</accession>
<dbReference type="OrthoDB" id="10254945at2759"/>
<dbReference type="EMBL" id="ML987189">
    <property type="protein sequence ID" value="KAF2256182.1"/>
    <property type="molecule type" value="Genomic_DNA"/>
</dbReference>
<dbReference type="RefSeq" id="XP_033691186.1">
    <property type="nucleotide sequence ID" value="XM_033822952.1"/>
</dbReference>
<dbReference type="AlphaFoldDB" id="A0A6A6J1W2"/>
<sequence>MFALERWTKGPDQQTRSTYNNMRHVLRLASRLLTEDCSLDFFAHLTCGERKQDRSFNPPRTYIATTRYERTREARDEVRTLFRELGEVVSFVFAPRGYPIQAYGLTYAAKEETPFIKTIRPGDWPPIDRRYRTREYDGRCWPCVILSPDILHFFDQGYEQASPSMTYKIAFLAAVTIAHECVHAYDFWLGESNKEPYFNRGDKKAELGYAWELQTFGRIINPLWNQIQGCTLLLSILTEEYIYREDRQAALKKVADRTHISSRSQFRRLELDQAAWDRLDPRDIRGGEWFCESSSQSGMSYVCAVHAIPMAWIINWWQEDHWEKMRRDYRHRGTYEPPRLGKTFMLFYQRNSDGASVHYPLNPSIAADAYEIQCYEEFERGRDKHSLYDHRAGRIL</sequence>
<gene>
    <name evidence="1" type="ORF">BU26DRAFT_412062</name>
</gene>
<reference evidence="1" key="1">
    <citation type="journal article" date="2020" name="Stud. Mycol.">
        <title>101 Dothideomycetes genomes: a test case for predicting lifestyles and emergence of pathogens.</title>
        <authorList>
            <person name="Haridas S."/>
            <person name="Albert R."/>
            <person name="Binder M."/>
            <person name="Bloem J."/>
            <person name="Labutti K."/>
            <person name="Salamov A."/>
            <person name="Andreopoulos B."/>
            <person name="Baker S."/>
            <person name="Barry K."/>
            <person name="Bills G."/>
            <person name="Bluhm B."/>
            <person name="Cannon C."/>
            <person name="Castanera R."/>
            <person name="Culley D."/>
            <person name="Daum C."/>
            <person name="Ezra D."/>
            <person name="Gonzalez J."/>
            <person name="Henrissat B."/>
            <person name="Kuo A."/>
            <person name="Liang C."/>
            <person name="Lipzen A."/>
            <person name="Lutzoni F."/>
            <person name="Magnuson J."/>
            <person name="Mondo S."/>
            <person name="Nolan M."/>
            <person name="Ohm R."/>
            <person name="Pangilinan J."/>
            <person name="Park H.-J."/>
            <person name="Ramirez L."/>
            <person name="Alfaro M."/>
            <person name="Sun H."/>
            <person name="Tritt A."/>
            <person name="Yoshinaga Y."/>
            <person name="Zwiers L.-H."/>
            <person name="Turgeon B."/>
            <person name="Goodwin S."/>
            <person name="Spatafora J."/>
            <person name="Crous P."/>
            <person name="Grigoriev I."/>
        </authorList>
    </citation>
    <scope>NUCLEOTIDE SEQUENCE</scope>
    <source>
        <strain evidence="1">CBS 122368</strain>
    </source>
</reference>
<protein>
    <submittedName>
        <fullName evidence="1">Uncharacterized protein</fullName>
    </submittedName>
</protein>
<dbReference type="GeneID" id="54576282"/>
<dbReference type="Proteomes" id="UP000800094">
    <property type="component" value="Unassembled WGS sequence"/>
</dbReference>
<evidence type="ECO:0000313" key="2">
    <source>
        <dbReference type="Proteomes" id="UP000800094"/>
    </source>
</evidence>
<organism evidence="1 2">
    <name type="scientific">Trematosphaeria pertusa</name>
    <dbReference type="NCBI Taxonomy" id="390896"/>
    <lineage>
        <taxon>Eukaryota</taxon>
        <taxon>Fungi</taxon>
        <taxon>Dikarya</taxon>
        <taxon>Ascomycota</taxon>
        <taxon>Pezizomycotina</taxon>
        <taxon>Dothideomycetes</taxon>
        <taxon>Pleosporomycetidae</taxon>
        <taxon>Pleosporales</taxon>
        <taxon>Massarineae</taxon>
        <taxon>Trematosphaeriaceae</taxon>
        <taxon>Trematosphaeria</taxon>
    </lineage>
</organism>
<name>A0A6A6J1W2_9PLEO</name>